<dbReference type="Pfam" id="PF13517">
    <property type="entry name" value="FG-GAP_3"/>
    <property type="match status" value="1"/>
</dbReference>
<dbReference type="EMBL" id="BARS01041571">
    <property type="protein sequence ID" value="GAG33684.1"/>
    <property type="molecule type" value="Genomic_DNA"/>
</dbReference>
<evidence type="ECO:0000256" key="1">
    <source>
        <dbReference type="ARBA" id="ARBA00022729"/>
    </source>
</evidence>
<accession>X0WRV3</accession>
<keyword evidence="1" id="KW-0732">Signal</keyword>
<dbReference type="InterPro" id="IPR013517">
    <property type="entry name" value="FG-GAP"/>
</dbReference>
<name>X0WRV3_9ZZZZ</name>
<comment type="caution">
    <text evidence="2">The sequence shown here is derived from an EMBL/GenBank/DDBJ whole genome shotgun (WGS) entry which is preliminary data.</text>
</comment>
<evidence type="ECO:0008006" key="3">
    <source>
        <dbReference type="Google" id="ProtNLM"/>
    </source>
</evidence>
<evidence type="ECO:0000313" key="2">
    <source>
        <dbReference type="EMBL" id="GAG33684.1"/>
    </source>
</evidence>
<protein>
    <recommendedName>
        <fullName evidence="3">VCBS repeat-containing protein</fullName>
    </recommendedName>
</protein>
<feature type="non-terminal residue" evidence="2">
    <location>
        <position position="1"/>
    </location>
</feature>
<dbReference type="SUPFAM" id="SSF69318">
    <property type="entry name" value="Integrin alpha N-terminal domain"/>
    <property type="match status" value="1"/>
</dbReference>
<reference evidence="2" key="1">
    <citation type="journal article" date="2014" name="Front. Microbiol.">
        <title>High frequency of phylogenetically diverse reductive dehalogenase-homologous genes in deep subseafloor sedimentary metagenomes.</title>
        <authorList>
            <person name="Kawai M."/>
            <person name="Futagami T."/>
            <person name="Toyoda A."/>
            <person name="Takaki Y."/>
            <person name="Nishi S."/>
            <person name="Hori S."/>
            <person name="Arai W."/>
            <person name="Tsubouchi T."/>
            <person name="Morono Y."/>
            <person name="Uchiyama I."/>
            <person name="Ito T."/>
            <person name="Fujiyama A."/>
            <person name="Inagaki F."/>
            <person name="Takami H."/>
        </authorList>
    </citation>
    <scope>NUCLEOTIDE SEQUENCE</scope>
    <source>
        <strain evidence="2">Expedition CK06-06</strain>
    </source>
</reference>
<proteinExistence type="predicted"/>
<feature type="non-terminal residue" evidence="2">
    <location>
        <position position="252"/>
    </location>
</feature>
<dbReference type="InterPro" id="IPR028994">
    <property type="entry name" value="Integrin_alpha_N"/>
</dbReference>
<dbReference type="AlphaFoldDB" id="X0WRV3"/>
<gene>
    <name evidence="2" type="ORF">S01H1_63205</name>
</gene>
<dbReference type="Gene3D" id="2.130.10.130">
    <property type="entry name" value="Integrin alpha, N-terminal"/>
    <property type="match status" value="1"/>
</dbReference>
<organism evidence="2">
    <name type="scientific">marine sediment metagenome</name>
    <dbReference type="NCBI Taxonomy" id="412755"/>
    <lineage>
        <taxon>unclassified sequences</taxon>
        <taxon>metagenomes</taxon>
        <taxon>ecological metagenomes</taxon>
    </lineage>
</organism>
<sequence>GLSDLIWMIQYNAGLYAYVNLRLRNKTNGRFFGYAIGSTVRNLGGNPNVNPNLTAKKIGDFNGDGNIDIVWMYGSLYDFKAYVALGDGQGHFTDKTSMSRVGSYQKYYRANRREFSDFQNLVADVNNDGLSDLIWMSSDNKGVYAAVALALEPDSSGVIFNFAIDRRLSQDNFSATPNFVTKLLGDVNGDGVIDLIYSFSGAGYNFEGDRPYHSLGIGAYYAIGRGDGTFHDAISDGTMAANLKYIFRVEGG</sequence>